<keyword evidence="5" id="KW-1185">Reference proteome</keyword>
<organism evidence="4 5">
    <name type="scientific">Achromobacter aloeverae</name>
    <dbReference type="NCBI Taxonomy" id="1750518"/>
    <lineage>
        <taxon>Bacteria</taxon>
        <taxon>Pseudomonadati</taxon>
        <taxon>Pseudomonadota</taxon>
        <taxon>Betaproteobacteria</taxon>
        <taxon>Burkholderiales</taxon>
        <taxon>Alcaligenaceae</taxon>
        <taxon>Achromobacter</taxon>
    </lineage>
</organism>
<gene>
    <name evidence="4" type="ORF">C7R54_19325</name>
</gene>
<dbReference type="PROSITE" id="PS50110">
    <property type="entry name" value="RESPONSE_REGULATORY"/>
    <property type="match status" value="1"/>
</dbReference>
<protein>
    <submittedName>
        <fullName evidence="4">Response regulator</fullName>
    </submittedName>
</protein>
<evidence type="ECO:0000313" key="4">
    <source>
        <dbReference type="EMBL" id="RXN85920.1"/>
    </source>
</evidence>
<reference evidence="4 5" key="1">
    <citation type="journal article" date="2017" name="Int. J. Syst. Evol. Microbiol.">
        <title>Achromobacter aloeverae sp. nov., isolated from the root of Aloe vera (L.) Burm.f.</title>
        <authorList>
            <person name="Kuncharoen N."/>
            <person name="Muramatsu Y."/>
            <person name="Shibata C."/>
            <person name="Kamakura Y."/>
            <person name="Nakagawa Y."/>
            <person name="Tanasupawat S."/>
        </authorList>
    </citation>
    <scope>NUCLEOTIDE SEQUENCE [LARGE SCALE GENOMIC DNA]</scope>
    <source>
        <strain evidence="4 5">AVA-1</strain>
    </source>
</reference>
<dbReference type="OrthoDB" id="9802186at2"/>
<dbReference type="SMART" id="SM00448">
    <property type="entry name" value="REC"/>
    <property type="match status" value="1"/>
</dbReference>
<accession>A0A4Q1HFT5</accession>
<dbReference type="PANTHER" id="PTHR44591:SF25">
    <property type="entry name" value="CHEMOTAXIS TWO-COMPONENT RESPONSE REGULATOR"/>
    <property type="match status" value="1"/>
</dbReference>
<evidence type="ECO:0000256" key="2">
    <source>
        <dbReference type="PROSITE-ProRule" id="PRU00169"/>
    </source>
</evidence>
<evidence type="ECO:0000313" key="5">
    <source>
        <dbReference type="Proteomes" id="UP000290849"/>
    </source>
</evidence>
<dbReference type="SUPFAM" id="SSF52172">
    <property type="entry name" value="CheY-like"/>
    <property type="match status" value="1"/>
</dbReference>
<feature type="modified residue" description="4-aspartylphosphate" evidence="2">
    <location>
        <position position="55"/>
    </location>
</feature>
<dbReference type="RefSeq" id="WP_129152091.1">
    <property type="nucleotide sequence ID" value="NZ_JBHSDO010000017.1"/>
</dbReference>
<proteinExistence type="predicted"/>
<dbReference type="EMBL" id="PYAL01000006">
    <property type="protein sequence ID" value="RXN85920.1"/>
    <property type="molecule type" value="Genomic_DNA"/>
</dbReference>
<dbReference type="Gene3D" id="3.40.50.2300">
    <property type="match status" value="1"/>
</dbReference>
<keyword evidence="1 2" id="KW-0597">Phosphoprotein</keyword>
<evidence type="ECO:0000259" key="3">
    <source>
        <dbReference type="PROSITE" id="PS50110"/>
    </source>
</evidence>
<feature type="domain" description="Response regulatory" evidence="3">
    <location>
        <begin position="6"/>
        <end position="120"/>
    </location>
</feature>
<dbReference type="AlphaFoldDB" id="A0A4Q1HFT5"/>
<dbReference type="Proteomes" id="UP000290849">
    <property type="component" value="Unassembled WGS sequence"/>
</dbReference>
<name>A0A4Q1HFT5_9BURK</name>
<comment type="caution">
    <text evidence="4">The sequence shown here is derived from an EMBL/GenBank/DDBJ whole genome shotgun (WGS) entry which is preliminary data.</text>
</comment>
<dbReference type="GO" id="GO:0000160">
    <property type="term" value="P:phosphorelay signal transduction system"/>
    <property type="evidence" value="ECO:0007669"/>
    <property type="project" value="InterPro"/>
</dbReference>
<dbReference type="InterPro" id="IPR050595">
    <property type="entry name" value="Bact_response_regulator"/>
</dbReference>
<sequence>MTAAPIVAIVDDDLSVRMALGRLLRSADLCVRLYDGGQALLDDADIDKLACIVTDVRMPGVNGFDLCQTLRGCGLDMPIILMTAVEHTGYADRARVAGAARFLQKPFADTELIACIEQAVGWSSGRE</sequence>
<evidence type="ECO:0000256" key="1">
    <source>
        <dbReference type="ARBA" id="ARBA00022553"/>
    </source>
</evidence>
<dbReference type="PANTHER" id="PTHR44591">
    <property type="entry name" value="STRESS RESPONSE REGULATOR PROTEIN 1"/>
    <property type="match status" value="1"/>
</dbReference>
<dbReference type="Pfam" id="PF00072">
    <property type="entry name" value="Response_reg"/>
    <property type="match status" value="1"/>
</dbReference>
<dbReference type="InterPro" id="IPR001789">
    <property type="entry name" value="Sig_transdc_resp-reg_receiver"/>
</dbReference>
<dbReference type="InterPro" id="IPR011006">
    <property type="entry name" value="CheY-like_superfamily"/>
</dbReference>